<protein>
    <submittedName>
        <fullName evidence="3">Purine and uridine phosphorylase</fullName>
    </submittedName>
</protein>
<dbReference type="PROSITE" id="PS50837">
    <property type="entry name" value="NACHT"/>
    <property type="match status" value="1"/>
</dbReference>
<evidence type="ECO:0000256" key="1">
    <source>
        <dbReference type="ARBA" id="ARBA00022737"/>
    </source>
</evidence>
<evidence type="ECO:0000313" key="3">
    <source>
        <dbReference type="EMBL" id="KAF2192459.1"/>
    </source>
</evidence>
<sequence>MAQRRLQVTEYTVGWVCALPVELAAAQEMLDDKHEELPQDSLDPNLYTLGRIGSHNVVLVCLPAGHIGIGPAATGAAWMMSKFKSIRFGLMVGVGGGVPSAESDIRLGDVVISQPCKQHGGVIQYDSGKTGEGGCMTRTGSLNAPPEALLNAVSKLRANHYRGRSSLATHLSVFGRLRPFNRDTAGPDVLFEATYNHGQGATCEQCSRERVIHRTARRTEMTIHYGTIASGNQVMKDGVTRDRLSAELGGVLCFEMEAAGLMNHFPCLVVRGICDYADSHKNKAWQPYAAATAAACAKGILSVIPAAEVATTRTVDEATMYETLQSAIDSMNPDQFRPMLSVVDQKKYMSTIPPLDRGDPKFYWIFRNIDFAQWNSAKCSQVLWLSGPPECNIHQVSSYFAGQEKNTALKTDHFALYFFCSAVIRRRSIVSLFVHTLLNQVACCSSRGGEIIRRFFHSLLKEAFDKEAAANWKQRDFGREDPPEKNIEKMLKAPAGELWAALRAVLGDEEQRDLLVVVDGLDKIEHQRGEFISEVRAFVEHLQQRTSKVKVLLTSRPLTEIKDLFDGLLCIEHDRERKECLASLRFDNTRYDKISPEHDGSFEWIWEHDEYRNWSTPNTSRLLYVQGKPGSGKSTLTKYFNRNLLEREPAANSAIVARFFYSFREGKLQRSHYNMLRSILYDILNQDEAFFYHRFQTEYRDQHHRELCVNWDYASLKKVLKSLQDHSAVKRLYLIIDAADESEDHDRRDILNLLFELCSKMKCCIAKLFVASRPVGQLEVRRSQFHNFIRLQDETISDISSFACSFLGGLNLTHVLAQATEYIVKNAQGVFLWVKLVGEELLAYEEEGYSEAEIFEFLKQLPTELKDFYIHMLKKINKSESNLRDGVKMFQFVLFARRPLVVDELLHALSIPDSPNAKFTPSDDDFQKRIPSERRIIPCGGNFLEIKPYHGTGTTCPHSLNPRRLTNM</sequence>
<dbReference type="GO" id="GO:0009116">
    <property type="term" value="P:nucleoside metabolic process"/>
    <property type="evidence" value="ECO:0007669"/>
    <property type="project" value="InterPro"/>
</dbReference>
<dbReference type="AlphaFoldDB" id="A0A6A6ENX2"/>
<dbReference type="Gene3D" id="3.40.50.300">
    <property type="entry name" value="P-loop containing nucleotide triphosphate hydrolases"/>
    <property type="match status" value="1"/>
</dbReference>
<dbReference type="SUPFAM" id="SSF52540">
    <property type="entry name" value="P-loop containing nucleoside triphosphate hydrolases"/>
    <property type="match status" value="1"/>
</dbReference>
<dbReference type="Gene3D" id="3.40.50.1580">
    <property type="entry name" value="Nucleoside phosphorylase domain"/>
    <property type="match status" value="1"/>
</dbReference>
<dbReference type="EMBL" id="ML994615">
    <property type="protein sequence ID" value="KAF2192459.1"/>
    <property type="molecule type" value="Genomic_DNA"/>
</dbReference>
<dbReference type="InterPro" id="IPR056884">
    <property type="entry name" value="NPHP3-like_N"/>
</dbReference>
<dbReference type="GO" id="GO:0003824">
    <property type="term" value="F:catalytic activity"/>
    <property type="evidence" value="ECO:0007669"/>
    <property type="project" value="InterPro"/>
</dbReference>
<dbReference type="SUPFAM" id="SSF53167">
    <property type="entry name" value="Purine and uridine phosphorylases"/>
    <property type="match status" value="1"/>
</dbReference>
<dbReference type="Pfam" id="PF01048">
    <property type="entry name" value="PNP_UDP_1"/>
    <property type="match status" value="1"/>
</dbReference>
<dbReference type="Pfam" id="PF24883">
    <property type="entry name" value="NPHP3_N"/>
    <property type="match status" value="2"/>
</dbReference>
<keyword evidence="4" id="KW-1185">Reference proteome</keyword>
<dbReference type="InterPro" id="IPR027417">
    <property type="entry name" value="P-loop_NTPase"/>
</dbReference>
<name>A0A6A6ENX2_9PEZI</name>
<reference evidence="3" key="1">
    <citation type="journal article" date="2020" name="Stud. Mycol.">
        <title>101 Dothideomycetes genomes: a test case for predicting lifestyles and emergence of pathogens.</title>
        <authorList>
            <person name="Haridas S."/>
            <person name="Albert R."/>
            <person name="Binder M."/>
            <person name="Bloem J."/>
            <person name="Labutti K."/>
            <person name="Salamov A."/>
            <person name="Andreopoulos B."/>
            <person name="Baker S."/>
            <person name="Barry K."/>
            <person name="Bills G."/>
            <person name="Bluhm B."/>
            <person name="Cannon C."/>
            <person name="Castanera R."/>
            <person name="Culley D."/>
            <person name="Daum C."/>
            <person name="Ezra D."/>
            <person name="Gonzalez J."/>
            <person name="Henrissat B."/>
            <person name="Kuo A."/>
            <person name="Liang C."/>
            <person name="Lipzen A."/>
            <person name="Lutzoni F."/>
            <person name="Magnuson J."/>
            <person name="Mondo S."/>
            <person name="Nolan M."/>
            <person name="Ohm R."/>
            <person name="Pangilinan J."/>
            <person name="Park H.-J."/>
            <person name="Ramirez L."/>
            <person name="Alfaro M."/>
            <person name="Sun H."/>
            <person name="Tritt A."/>
            <person name="Yoshinaga Y."/>
            <person name="Zwiers L.-H."/>
            <person name="Turgeon B."/>
            <person name="Goodwin S."/>
            <person name="Spatafora J."/>
            <person name="Crous P."/>
            <person name="Grigoriev I."/>
        </authorList>
    </citation>
    <scope>NUCLEOTIDE SEQUENCE</scope>
    <source>
        <strain evidence="3">CBS 207.26</strain>
    </source>
</reference>
<dbReference type="InterPro" id="IPR035994">
    <property type="entry name" value="Nucleoside_phosphorylase_sf"/>
</dbReference>
<dbReference type="PANTHER" id="PTHR46082">
    <property type="entry name" value="ATP/GTP-BINDING PROTEIN-RELATED"/>
    <property type="match status" value="1"/>
</dbReference>
<organism evidence="3 4">
    <name type="scientific">Zopfia rhizophila CBS 207.26</name>
    <dbReference type="NCBI Taxonomy" id="1314779"/>
    <lineage>
        <taxon>Eukaryota</taxon>
        <taxon>Fungi</taxon>
        <taxon>Dikarya</taxon>
        <taxon>Ascomycota</taxon>
        <taxon>Pezizomycotina</taxon>
        <taxon>Dothideomycetes</taxon>
        <taxon>Dothideomycetes incertae sedis</taxon>
        <taxon>Zopfiaceae</taxon>
        <taxon>Zopfia</taxon>
    </lineage>
</organism>
<keyword evidence="1" id="KW-0677">Repeat</keyword>
<evidence type="ECO:0000259" key="2">
    <source>
        <dbReference type="PROSITE" id="PS50837"/>
    </source>
</evidence>
<dbReference type="OrthoDB" id="427518at2759"/>
<dbReference type="InterPro" id="IPR000845">
    <property type="entry name" value="Nucleoside_phosphorylase_d"/>
</dbReference>
<dbReference type="PANTHER" id="PTHR46082:SF11">
    <property type="entry name" value="AAA+ ATPASE DOMAIN-CONTAINING PROTEIN-RELATED"/>
    <property type="match status" value="1"/>
</dbReference>
<gene>
    <name evidence="3" type="ORF">K469DRAFT_694557</name>
</gene>
<dbReference type="InterPro" id="IPR053137">
    <property type="entry name" value="NLR-like"/>
</dbReference>
<proteinExistence type="predicted"/>
<accession>A0A6A6ENX2</accession>
<dbReference type="Proteomes" id="UP000800200">
    <property type="component" value="Unassembled WGS sequence"/>
</dbReference>
<dbReference type="InterPro" id="IPR007111">
    <property type="entry name" value="NACHT_NTPase"/>
</dbReference>
<evidence type="ECO:0000313" key="4">
    <source>
        <dbReference type="Proteomes" id="UP000800200"/>
    </source>
</evidence>
<feature type="domain" description="NACHT" evidence="2">
    <location>
        <begin position="621"/>
        <end position="774"/>
    </location>
</feature>